<gene>
    <name evidence="2" type="ORF">GCK32_012295</name>
</gene>
<evidence type="ECO:0000256" key="1">
    <source>
        <dbReference type="SAM" id="SignalP"/>
    </source>
</evidence>
<feature type="chain" id="PRO_5042843825" evidence="1">
    <location>
        <begin position="18"/>
        <end position="160"/>
    </location>
</feature>
<accession>A0AAN8F6J8</accession>
<evidence type="ECO:0000313" key="3">
    <source>
        <dbReference type="Proteomes" id="UP001331761"/>
    </source>
</evidence>
<comment type="caution">
    <text evidence="2">The sequence shown here is derived from an EMBL/GenBank/DDBJ whole genome shotgun (WGS) entry which is preliminary data.</text>
</comment>
<dbReference type="AlphaFoldDB" id="A0AAN8F6J8"/>
<name>A0AAN8F6J8_TRICO</name>
<keyword evidence="1" id="KW-0732">Signal</keyword>
<sequence length="160" mass="18746">MMLIVVLWLIVPAHAYGRNQDPTTLPPLEPERRASTDVRPERPVHEYDQLDEIAMLAYGHNVSMIQYLYSVTNTEKSYRGKPAFEILNTRAWWNEGSWFYVFFYDEINEVFLNLAKSVWTRSQAKESLIKKWLGWSNGDINKYEHPALLVLDDMAHAQAR</sequence>
<reference evidence="2 3" key="1">
    <citation type="submission" date="2019-10" db="EMBL/GenBank/DDBJ databases">
        <title>Assembly and Annotation for the nematode Trichostrongylus colubriformis.</title>
        <authorList>
            <person name="Martin J."/>
        </authorList>
    </citation>
    <scope>NUCLEOTIDE SEQUENCE [LARGE SCALE GENOMIC DNA]</scope>
    <source>
        <strain evidence="2">G859</strain>
        <tissue evidence="2">Whole worm</tissue>
    </source>
</reference>
<organism evidence="2 3">
    <name type="scientific">Trichostrongylus colubriformis</name>
    <name type="common">Black scour worm</name>
    <dbReference type="NCBI Taxonomy" id="6319"/>
    <lineage>
        <taxon>Eukaryota</taxon>
        <taxon>Metazoa</taxon>
        <taxon>Ecdysozoa</taxon>
        <taxon>Nematoda</taxon>
        <taxon>Chromadorea</taxon>
        <taxon>Rhabditida</taxon>
        <taxon>Rhabditina</taxon>
        <taxon>Rhabditomorpha</taxon>
        <taxon>Strongyloidea</taxon>
        <taxon>Trichostrongylidae</taxon>
        <taxon>Trichostrongylus</taxon>
    </lineage>
</organism>
<dbReference type="EMBL" id="WIXE01021592">
    <property type="protein sequence ID" value="KAK5968247.1"/>
    <property type="molecule type" value="Genomic_DNA"/>
</dbReference>
<proteinExistence type="predicted"/>
<dbReference type="Proteomes" id="UP001331761">
    <property type="component" value="Unassembled WGS sequence"/>
</dbReference>
<protein>
    <submittedName>
        <fullName evidence="2">Uncharacterized protein</fullName>
    </submittedName>
</protein>
<feature type="signal peptide" evidence="1">
    <location>
        <begin position="1"/>
        <end position="17"/>
    </location>
</feature>
<keyword evidence="3" id="KW-1185">Reference proteome</keyword>
<evidence type="ECO:0000313" key="2">
    <source>
        <dbReference type="EMBL" id="KAK5968247.1"/>
    </source>
</evidence>